<sequence>MEMVEETLTKKQKQMLVMEYLDLVDGHKNLVDLTVCQLNQKNLMEMVSRIQLMNLSRSTLQDDGIFPCGCLALKEVIKDLKDIDWNECHITSLSTQNAANSASSSAVLVTEPKKVGAATSVSNTGTASSTGTVSVKKPKKNARVAASVTTAGTASSAGTNSAVSLKNPSGTSVAAGSTTVRARGLFPGLCLKRGEDNIVVVI</sequence>
<name>A0AAD1ZVK0_9LAMI</name>
<evidence type="ECO:0000313" key="1">
    <source>
        <dbReference type="EMBL" id="CAI9776447.1"/>
    </source>
</evidence>
<protein>
    <submittedName>
        <fullName evidence="1">Uncharacterized protein</fullName>
    </submittedName>
</protein>
<organism evidence="1 2">
    <name type="scientific">Fraxinus pennsylvanica</name>
    <dbReference type="NCBI Taxonomy" id="56036"/>
    <lineage>
        <taxon>Eukaryota</taxon>
        <taxon>Viridiplantae</taxon>
        <taxon>Streptophyta</taxon>
        <taxon>Embryophyta</taxon>
        <taxon>Tracheophyta</taxon>
        <taxon>Spermatophyta</taxon>
        <taxon>Magnoliopsida</taxon>
        <taxon>eudicotyledons</taxon>
        <taxon>Gunneridae</taxon>
        <taxon>Pentapetalae</taxon>
        <taxon>asterids</taxon>
        <taxon>lamiids</taxon>
        <taxon>Lamiales</taxon>
        <taxon>Oleaceae</taxon>
        <taxon>Oleeae</taxon>
        <taxon>Fraxinus</taxon>
    </lineage>
</organism>
<dbReference type="PANTHER" id="PTHR35096:SF8">
    <property type="entry name" value="OS03G0308600 PROTEIN"/>
    <property type="match status" value="1"/>
</dbReference>
<dbReference type="Proteomes" id="UP000834106">
    <property type="component" value="Chromosome 14"/>
</dbReference>
<accession>A0AAD1ZVK0</accession>
<dbReference type="EMBL" id="OU503049">
    <property type="protein sequence ID" value="CAI9776447.1"/>
    <property type="molecule type" value="Genomic_DNA"/>
</dbReference>
<evidence type="ECO:0000313" key="2">
    <source>
        <dbReference type="Proteomes" id="UP000834106"/>
    </source>
</evidence>
<proteinExistence type="predicted"/>
<reference evidence="1" key="1">
    <citation type="submission" date="2023-05" db="EMBL/GenBank/DDBJ databases">
        <authorList>
            <person name="Huff M."/>
        </authorList>
    </citation>
    <scope>NUCLEOTIDE SEQUENCE</scope>
</reference>
<dbReference type="AlphaFoldDB" id="A0AAD1ZVK0"/>
<dbReference type="PANTHER" id="PTHR35096">
    <property type="entry name" value="BNAA08G28570D PROTEIN"/>
    <property type="match status" value="1"/>
</dbReference>
<gene>
    <name evidence="1" type="ORF">FPE_LOCUS23877</name>
</gene>
<keyword evidence="2" id="KW-1185">Reference proteome</keyword>